<keyword evidence="1" id="KW-0805">Transcription regulation</keyword>
<reference evidence="6 7" key="1">
    <citation type="submission" date="2023-03" db="EMBL/GenBank/DDBJ databases">
        <title>Roseibium porphyridii sp. nov. and Roseibium rhodosorbium sp. nov. isolated from marine algae, Porphyridium cruentum and Rhodosorus marinus, respectively.</title>
        <authorList>
            <person name="Lee M.W."/>
            <person name="Choi B.J."/>
            <person name="Lee J.K."/>
            <person name="Choi D.G."/>
            <person name="Baek J.H."/>
            <person name="Bayburt H."/>
            <person name="Kim J.M."/>
            <person name="Han D.M."/>
            <person name="Kim K.H."/>
            <person name="Jeon C.O."/>
        </authorList>
    </citation>
    <scope>NUCLEOTIDE SEQUENCE [LARGE SCALE GENOMIC DNA]</scope>
    <source>
        <strain evidence="6 7">KMA01</strain>
    </source>
</reference>
<dbReference type="RefSeq" id="WP_265681464.1">
    <property type="nucleotide sequence ID" value="NZ_CP120863.1"/>
</dbReference>
<dbReference type="Pfam" id="PF00376">
    <property type="entry name" value="MerR"/>
    <property type="match status" value="1"/>
</dbReference>
<evidence type="ECO:0000256" key="3">
    <source>
        <dbReference type="ARBA" id="ARBA00023163"/>
    </source>
</evidence>
<evidence type="ECO:0000313" key="6">
    <source>
        <dbReference type="EMBL" id="WFE87838.1"/>
    </source>
</evidence>
<dbReference type="Gene3D" id="1.10.1660.10">
    <property type="match status" value="1"/>
</dbReference>
<evidence type="ECO:0000256" key="4">
    <source>
        <dbReference type="SAM" id="Coils"/>
    </source>
</evidence>
<dbReference type="PROSITE" id="PS50937">
    <property type="entry name" value="HTH_MERR_2"/>
    <property type="match status" value="1"/>
</dbReference>
<name>A0ABY8EXQ6_9HYPH</name>
<evidence type="ECO:0000256" key="2">
    <source>
        <dbReference type="ARBA" id="ARBA00023125"/>
    </source>
</evidence>
<dbReference type="SUPFAM" id="SSF46955">
    <property type="entry name" value="Putative DNA-binding domain"/>
    <property type="match status" value="1"/>
</dbReference>
<dbReference type="PANTHER" id="PTHR30204">
    <property type="entry name" value="REDOX-CYCLING DRUG-SENSING TRANSCRIPTIONAL ACTIVATOR SOXR"/>
    <property type="match status" value="1"/>
</dbReference>
<protein>
    <submittedName>
        <fullName evidence="6">Helix-turn-helix domain-containing protein</fullName>
    </submittedName>
</protein>
<dbReference type="Pfam" id="PF09278">
    <property type="entry name" value="MerR-DNA-bind"/>
    <property type="match status" value="1"/>
</dbReference>
<keyword evidence="7" id="KW-1185">Reference proteome</keyword>
<keyword evidence="3" id="KW-0804">Transcription</keyword>
<dbReference type="InterPro" id="IPR047057">
    <property type="entry name" value="MerR_fam"/>
</dbReference>
<keyword evidence="2" id="KW-0238">DNA-binding</keyword>
<accession>A0ABY8EXQ6</accession>
<dbReference type="Proteomes" id="UP001209803">
    <property type="component" value="Chromosome"/>
</dbReference>
<dbReference type="PANTHER" id="PTHR30204:SF97">
    <property type="entry name" value="MERR FAMILY REGULATORY PROTEIN"/>
    <property type="match status" value="1"/>
</dbReference>
<dbReference type="PROSITE" id="PS00552">
    <property type="entry name" value="HTH_MERR_1"/>
    <property type="match status" value="1"/>
</dbReference>
<evidence type="ECO:0000259" key="5">
    <source>
        <dbReference type="PROSITE" id="PS50937"/>
    </source>
</evidence>
<organism evidence="6 7">
    <name type="scientific">Roseibium porphyridii</name>
    <dbReference type="NCBI Taxonomy" id="2866279"/>
    <lineage>
        <taxon>Bacteria</taxon>
        <taxon>Pseudomonadati</taxon>
        <taxon>Pseudomonadota</taxon>
        <taxon>Alphaproteobacteria</taxon>
        <taxon>Hyphomicrobiales</taxon>
        <taxon>Stappiaceae</taxon>
        <taxon>Roseibium</taxon>
    </lineage>
</organism>
<proteinExistence type="predicted"/>
<keyword evidence="4" id="KW-0175">Coiled coil</keyword>
<evidence type="ECO:0000313" key="7">
    <source>
        <dbReference type="Proteomes" id="UP001209803"/>
    </source>
</evidence>
<dbReference type="InterPro" id="IPR015358">
    <property type="entry name" value="Tscrpt_reg_MerR_DNA-bd"/>
</dbReference>
<gene>
    <name evidence="6" type="ORF">K1718_16915</name>
</gene>
<dbReference type="SMART" id="SM00422">
    <property type="entry name" value="HTH_MERR"/>
    <property type="match status" value="1"/>
</dbReference>
<dbReference type="InterPro" id="IPR009061">
    <property type="entry name" value="DNA-bd_dom_put_sf"/>
</dbReference>
<feature type="domain" description="HTH merR-type" evidence="5">
    <location>
        <begin position="3"/>
        <end position="71"/>
    </location>
</feature>
<dbReference type="InterPro" id="IPR000551">
    <property type="entry name" value="MerR-type_HTH_dom"/>
</dbReference>
<evidence type="ECO:0000256" key="1">
    <source>
        <dbReference type="ARBA" id="ARBA00023015"/>
    </source>
</evidence>
<dbReference type="EMBL" id="CP120863">
    <property type="protein sequence ID" value="WFE87838.1"/>
    <property type="molecule type" value="Genomic_DNA"/>
</dbReference>
<feature type="coiled-coil region" evidence="4">
    <location>
        <begin position="79"/>
        <end position="106"/>
    </location>
</feature>
<dbReference type="CDD" id="cd04781">
    <property type="entry name" value="HTH_MerR-like_sg6"/>
    <property type="match status" value="1"/>
</dbReference>
<sequence length="145" mass="16145">MKLLDISELSKSTGIAASALRHYEEKGLITSIGRRGMKRLFAPDIIDQLALINLGKAGGFSLDEIKTMFGPDGRPALSRQKLHARVDELNRQIERLNALRDMIRHVAECPAPSHMECPKFQKLIKISSKRSLGNSPKAPAWSRSK</sequence>